<feature type="compositionally biased region" description="Polar residues" evidence="1">
    <location>
        <begin position="235"/>
        <end position="256"/>
    </location>
</feature>
<dbReference type="VEuPathDB" id="FungiDB:H257_15115"/>
<name>A0A6A5A8E0_APHAT</name>
<reference evidence="2 3" key="1">
    <citation type="submission" date="2019-06" db="EMBL/GenBank/DDBJ databases">
        <title>Genomics analysis of Aphanomyces spp. identifies a new class of oomycete effector associated with host adaptation.</title>
        <authorList>
            <person name="Gaulin E."/>
        </authorList>
    </citation>
    <scope>NUCLEOTIDE SEQUENCE [LARGE SCALE GENOMIC DNA]</scope>
    <source>
        <strain evidence="2 3">E</strain>
    </source>
</reference>
<protein>
    <submittedName>
        <fullName evidence="2">Uncharacterized protein</fullName>
    </submittedName>
</protein>
<dbReference type="EMBL" id="VJMI01010786">
    <property type="protein sequence ID" value="KAF0754689.1"/>
    <property type="molecule type" value="Genomic_DNA"/>
</dbReference>
<proteinExistence type="predicted"/>
<dbReference type="AlphaFoldDB" id="A0A6A5A8E0"/>
<feature type="region of interest" description="Disordered" evidence="1">
    <location>
        <begin position="187"/>
        <end position="216"/>
    </location>
</feature>
<feature type="compositionally biased region" description="Low complexity" evidence="1">
    <location>
        <begin position="265"/>
        <end position="278"/>
    </location>
</feature>
<evidence type="ECO:0000313" key="3">
    <source>
        <dbReference type="Proteomes" id="UP000469452"/>
    </source>
</evidence>
<evidence type="ECO:0000313" key="2">
    <source>
        <dbReference type="EMBL" id="KAF0754689.1"/>
    </source>
</evidence>
<accession>A0A6A5A8E0</accession>
<gene>
    <name evidence="2" type="ORF">AaE_005237</name>
</gene>
<dbReference type="Gene3D" id="1.25.10.10">
    <property type="entry name" value="Leucine-rich Repeat Variant"/>
    <property type="match status" value="1"/>
</dbReference>
<dbReference type="Proteomes" id="UP000469452">
    <property type="component" value="Unassembled WGS sequence"/>
</dbReference>
<evidence type="ECO:0000256" key="1">
    <source>
        <dbReference type="SAM" id="MobiDB-lite"/>
    </source>
</evidence>
<comment type="caution">
    <text evidence="2">The sequence shown here is derived from an EMBL/GenBank/DDBJ whole genome shotgun (WGS) entry which is preliminary data.</text>
</comment>
<feature type="compositionally biased region" description="Polar residues" evidence="1">
    <location>
        <begin position="281"/>
        <end position="296"/>
    </location>
</feature>
<dbReference type="InterPro" id="IPR011989">
    <property type="entry name" value="ARM-like"/>
</dbReference>
<organism evidence="2 3">
    <name type="scientific">Aphanomyces astaci</name>
    <name type="common">Crayfish plague agent</name>
    <dbReference type="NCBI Taxonomy" id="112090"/>
    <lineage>
        <taxon>Eukaryota</taxon>
        <taxon>Sar</taxon>
        <taxon>Stramenopiles</taxon>
        <taxon>Oomycota</taxon>
        <taxon>Saprolegniomycetes</taxon>
        <taxon>Saprolegniales</taxon>
        <taxon>Verrucalvaceae</taxon>
        <taxon>Aphanomyces</taxon>
    </lineage>
</organism>
<feature type="region of interest" description="Disordered" evidence="1">
    <location>
        <begin position="228"/>
        <end position="326"/>
    </location>
</feature>
<feature type="non-terminal residue" evidence="2">
    <location>
        <position position="326"/>
    </location>
</feature>
<sequence>MQASACGALLPLVKYAATGSIDALLSVGILPLLVRLLLFQTDKHPSQITIYACLVLAQVCDQRGKDTIDQIRAASTVAADDEWMFLHAVTTMLKASLVEDDNGRKLSCALSTLLLCLMSLDRTVTQVMQELGAIPTVSSAMVRYANDAGTFAYVMTLDTDSVTSFELFLTTGIVKYSDTVCQQLAKASSPKKGKQVASSAKGTKARKGGAKARPAEGVVYNLQLPSVASPPSKRVQAQMTPTYGTNESKVLSTNAFAASKPPGESNPRTTTTTRVRPSPSDPNLPSLESLQSSDMKSTAKRPSRPTRQTGSSPPKRPANPPKAAFP</sequence>